<protein>
    <recommendedName>
        <fullName evidence="2">ribose-5-phosphate isomerase</fullName>
        <ecNumber evidence="2">5.3.1.6</ecNumber>
    </recommendedName>
    <alternativeName>
        <fullName evidence="4">Phosphoriboisomerase</fullName>
    </alternativeName>
</protein>
<dbReference type="HAMAP" id="MF_00170">
    <property type="entry name" value="Rib_5P_isom_A"/>
    <property type="match status" value="1"/>
</dbReference>
<dbReference type="FunFam" id="3.40.50.1360:FF:000001">
    <property type="entry name" value="Ribose-5-phosphate isomerase A"/>
    <property type="match status" value="1"/>
</dbReference>
<evidence type="ECO:0000313" key="5">
    <source>
        <dbReference type="EMBL" id="SVB62784.1"/>
    </source>
</evidence>
<evidence type="ECO:0000256" key="2">
    <source>
        <dbReference type="ARBA" id="ARBA00011959"/>
    </source>
</evidence>
<dbReference type="GO" id="GO:0005829">
    <property type="term" value="C:cytosol"/>
    <property type="evidence" value="ECO:0007669"/>
    <property type="project" value="TreeGrafter"/>
</dbReference>
<evidence type="ECO:0000256" key="1">
    <source>
        <dbReference type="ARBA" id="ARBA00001713"/>
    </source>
</evidence>
<dbReference type="NCBIfam" id="TIGR00021">
    <property type="entry name" value="rpiA"/>
    <property type="match status" value="1"/>
</dbReference>
<dbReference type="EC" id="5.3.1.6" evidence="2"/>
<evidence type="ECO:0000256" key="4">
    <source>
        <dbReference type="ARBA" id="ARBA00029734"/>
    </source>
</evidence>
<dbReference type="InterPro" id="IPR020672">
    <property type="entry name" value="Ribose5P_isomerase_typA_subgr"/>
</dbReference>
<evidence type="ECO:0000256" key="3">
    <source>
        <dbReference type="ARBA" id="ARBA00023235"/>
    </source>
</evidence>
<dbReference type="Gene3D" id="3.30.70.260">
    <property type="match status" value="1"/>
</dbReference>
<sequence length="243" mass="25186">MHVRRAPGGVAGVESLKEQAGVSACGFVTDGMVVGLGTGSTVRYTIIELARRIRQEDLEVSGVPTSEDTRQLAEMLEIPLLDIQDAGSLDLTIDGADEFDSNFDLIKGGGGALTREKVVALASDAMVVVADDSKQVGTLGAFPLPVEVDVMAWESAREGISALCPGEVALRGGTDDPYVTDNWGHILDCSFGPTISDPAALEAEIRGIGGVVEAGLFVGICDAVVMASQGEVSTLVKPGGRLD</sequence>
<reference evidence="5" key="1">
    <citation type="submission" date="2018-05" db="EMBL/GenBank/DDBJ databases">
        <authorList>
            <person name="Lanie J.A."/>
            <person name="Ng W.-L."/>
            <person name="Kazmierczak K.M."/>
            <person name="Andrzejewski T.M."/>
            <person name="Davidsen T.M."/>
            <person name="Wayne K.J."/>
            <person name="Tettelin H."/>
            <person name="Glass J.I."/>
            <person name="Rusch D."/>
            <person name="Podicherti R."/>
            <person name="Tsui H.-C.T."/>
            <person name="Winkler M.E."/>
        </authorList>
    </citation>
    <scope>NUCLEOTIDE SEQUENCE</scope>
</reference>
<dbReference type="CDD" id="cd01398">
    <property type="entry name" value="RPI_A"/>
    <property type="match status" value="1"/>
</dbReference>
<gene>
    <name evidence="5" type="ORF">METZ01_LOCUS215638</name>
</gene>
<keyword evidence="3" id="KW-0413">Isomerase</keyword>
<dbReference type="NCBIfam" id="NF001924">
    <property type="entry name" value="PRK00702.1"/>
    <property type="match status" value="1"/>
</dbReference>
<accession>A0A382FKA2</accession>
<dbReference type="Gene3D" id="3.40.50.1360">
    <property type="match status" value="1"/>
</dbReference>
<dbReference type="InterPro" id="IPR037171">
    <property type="entry name" value="NagB/RpiA_transferase-like"/>
</dbReference>
<dbReference type="Pfam" id="PF06026">
    <property type="entry name" value="Rib_5-P_isom_A"/>
    <property type="match status" value="1"/>
</dbReference>
<dbReference type="SUPFAM" id="SSF75445">
    <property type="entry name" value="D-ribose-5-phosphate isomerase (RpiA), lid domain"/>
    <property type="match status" value="1"/>
</dbReference>
<dbReference type="GO" id="GO:0006014">
    <property type="term" value="P:D-ribose metabolic process"/>
    <property type="evidence" value="ECO:0007669"/>
    <property type="project" value="TreeGrafter"/>
</dbReference>
<proteinExistence type="inferred from homology"/>
<name>A0A382FKA2_9ZZZZ</name>
<dbReference type="SUPFAM" id="SSF100950">
    <property type="entry name" value="NagB/RpiA/CoA transferase-like"/>
    <property type="match status" value="1"/>
</dbReference>
<dbReference type="InterPro" id="IPR004788">
    <property type="entry name" value="Ribose5P_isomerase_type_A"/>
</dbReference>
<dbReference type="GO" id="GO:0009052">
    <property type="term" value="P:pentose-phosphate shunt, non-oxidative branch"/>
    <property type="evidence" value="ECO:0007669"/>
    <property type="project" value="InterPro"/>
</dbReference>
<organism evidence="5">
    <name type="scientific">marine metagenome</name>
    <dbReference type="NCBI Taxonomy" id="408172"/>
    <lineage>
        <taxon>unclassified sequences</taxon>
        <taxon>metagenomes</taxon>
        <taxon>ecological metagenomes</taxon>
    </lineage>
</organism>
<dbReference type="GO" id="GO:0004751">
    <property type="term" value="F:ribose-5-phosphate isomerase activity"/>
    <property type="evidence" value="ECO:0007669"/>
    <property type="project" value="UniProtKB-EC"/>
</dbReference>
<dbReference type="PANTHER" id="PTHR11934">
    <property type="entry name" value="RIBOSE-5-PHOSPHATE ISOMERASE"/>
    <property type="match status" value="1"/>
</dbReference>
<dbReference type="PANTHER" id="PTHR11934:SF0">
    <property type="entry name" value="RIBOSE-5-PHOSPHATE ISOMERASE"/>
    <property type="match status" value="1"/>
</dbReference>
<comment type="catalytic activity">
    <reaction evidence="1">
        <text>aldehydo-D-ribose 5-phosphate = D-ribulose 5-phosphate</text>
        <dbReference type="Rhea" id="RHEA:14657"/>
        <dbReference type="ChEBI" id="CHEBI:58121"/>
        <dbReference type="ChEBI" id="CHEBI:58273"/>
        <dbReference type="EC" id="5.3.1.6"/>
    </reaction>
</comment>
<dbReference type="EMBL" id="UINC01050154">
    <property type="protein sequence ID" value="SVB62784.1"/>
    <property type="molecule type" value="Genomic_DNA"/>
</dbReference>
<dbReference type="AlphaFoldDB" id="A0A382FKA2"/>